<dbReference type="PANTHER" id="PTHR10916:SF0">
    <property type="entry name" value="LARGE RIBOSOMAL SUBUNIT PROTEIN UL29C"/>
    <property type="match status" value="1"/>
</dbReference>
<dbReference type="GO" id="GO:0006412">
    <property type="term" value="P:translation"/>
    <property type="evidence" value="ECO:0007669"/>
    <property type="project" value="UniProtKB-UniRule"/>
</dbReference>
<evidence type="ECO:0000256" key="1">
    <source>
        <dbReference type="ARBA" id="ARBA00009254"/>
    </source>
</evidence>
<proteinExistence type="inferred from homology"/>
<evidence type="ECO:0000313" key="8">
    <source>
        <dbReference type="Proteomes" id="UP000186323"/>
    </source>
</evidence>
<name>A0A1K1LI36_9BACT</name>
<dbReference type="Proteomes" id="UP000522333">
    <property type="component" value="Unassembled WGS sequence"/>
</dbReference>
<keyword evidence="3 5" id="KW-0687">Ribonucleoprotein</keyword>
<gene>
    <name evidence="5 6" type="primary">rpmC</name>
    <name evidence="7" type="ORF">DESPIGER_2550</name>
    <name evidence="6" type="ORF">HF854_04645</name>
</gene>
<dbReference type="GO" id="GO:0003735">
    <property type="term" value="F:structural constituent of ribosome"/>
    <property type="evidence" value="ECO:0007669"/>
    <property type="project" value="InterPro"/>
</dbReference>
<dbReference type="InterPro" id="IPR036049">
    <property type="entry name" value="Ribosomal_uL29_sf"/>
</dbReference>
<dbReference type="FunFam" id="1.10.287.310:FF:000001">
    <property type="entry name" value="50S ribosomal protein L29"/>
    <property type="match status" value="1"/>
</dbReference>
<evidence type="ECO:0000313" key="9">
    <source>
        <dbReference type="Proteomes" id="UP000522333"/>
    </source>
</evidence>
<organism evidence="7 8">
    <name type="scientific">Desulfovibrio piger</name>
    <dbReference type="NCBI Taxonomy" id="901"/>
    <lineage>
        <taxon>Bacteria</taxon>
        <taxon>Pseudomonadati</taxon>
        <taxon>Thermodesulfobacteriota</taxon>
        <taxon>Desulfovibrionia</taxon>
        <taxon>Desulfovibrionales</taxon>
        <taxon>Desulfovibrionaceae</taxon>
        <taxon>Desulfovibrio</taxon>
    </lineage>
</organism>
<dbReference type="HAMAP" id="MF_00374">
    <property type="entry name" value="Ribosomal_uL29"/>
    <property type="match status" value="1"/>
</dbReference>
<accession>A0A1K1LI36</accession>
<dbReference type="GO" id="GO:0022625">
    <property type="term" value="C:cytosolic large ribosomal subunit"/>
    <property type="evidence" value="ECO:0007669"/>
    <property type="project" value="TreeGrafter"/>
</dbReference>
<evidence type="ECO:0000256" key="4">
    <source>
        <dbReference type="ARBA" id="ARBA00035204"/>
    </source>
</evidence>
<dbReference type="AlphaFoldDB" id="A0A1K1LI36"/>
<dbReference type="RefSeq" id="WP_006008419.1">
    <property type="nucleotide sequence ID" value="NZ_CALJDE010000004.1"/>
</dbReference>
<keyword evidence="2 5" id="KW-0689">Ribosomal protein</keyword>
<evidence type="ECO:0000313" key="6">
    <source>
        <dbReference type="EMBL" id="NME51829.1"/>
    </source>
</evidence>
<keyword evidence="8" id="KW-1185">Reference proteome</keyword>
<dbReference type="PANTHER" id="PTHR10916">
    <property type="entry name" value="60S RIBOSOMAL PROTEIN L35/50S RIBOSOMAL PROTEIN L29"/>
    <property type="match status" value="1"/>
</dbReference>
<dbReference type="CDD" id="cd00427">
    <property type="entry name" value="Ribosomal_L29_HIP"/>
    <property type="match status" value="1"/>
</dbReference>
<reference evidence="6 9" key="3">
    <citation type="submission" date="2020-04" db="EMBL/GenBank/DDBJ databases">
        <authorList>
            <person name="Hitch T.C.A."/>
            <person name="Wylensek D."/>
            <person name="Clavel T."/>
        </authorList>
    </citation>
    <scope>NUCLEOTIDE SEQUENCE [LARGE SCALE GENOMIC DNA]</scope>
    <source>
        <strain evidence="6 9">PG-251-APC-1</strain>
    </source>
</reference>
<dbReference type="InterPro" id="IPR001854">
    <property type="entry name" value="Ribosomal_uL29"/>
</dbReference>
<sequence length="72" mass="8176">MAAKKNEKAAMATAAELRDMSVEELRAKLAEQREELMTARFKHATAQLEKTSELKAMRRQVARISTVLTEKE</sequence>
<evidence type="ECO:0000256" key="5">
    <source>
        <dbReference type="HAMAP-Rule" id="MF_00374"/>
    </source>
</evidence>
<dbReference type="Proteomes" id="UP000186323">
    <property type="component" value="Chromosome I"/>
</dbReference>
<evidence type="ECO:0000256" key="2">
    <source>
        <dbReference type="ARBA" id="ARBA00022980"/>
    </source>
</evidence>
<dbReference type="OrthoDB" id="9815192at2"/>
<dbReference type="InterPro" id="IPR050063">
    <property type="entry name" value="Ribosomal_protein_uL29"/>
</dbReference>
<dbReference type="EMBL" id="LT630450">
    <property type="protein sequence ID" value="SFV74365.1"/>
    <property type="molecule type" value="Genomic_DNA"/>
</dbReference>
<evidence type="ECO:0000313" key="7">
    <source>
        <dbReference type="EMBL" id="SFV74365.1"/>
    </source>
</evidence>
<dbReference type="EMBL" id="JABAFY010000011">
    <property type="protein sequence ID" value="NME51829.1"/>
    <property type="molecule type" value="Genomic_DNA"/>
</dbReference>
<protein>
    <recommendedName>
        <fullName evidence="4 5">Large ribosomal subunit protein uL29</fullName>
    </recommendedName>
</protein>
<dbReference type="SUPFAM" id="SSF46561">
    <property type="entry name" value="Ribosomal protein L29 (L29p)"/>
    <property type="match status" value="1"/>
</dbReference>
<comment type="similarity">
    <text evidence="1 5">Belongs to the universal ribosomal protein uL29 family.</text>
</comment>
<reference evidence="8" key="1">
    <citation type="submission" date="2016-10" db="EMBL/GenBank/DDBJ databases">
        <authorList>
            <person name="Wegmann U."/>
        </authorList>
    </citation>
    <scope>NUCLEOTIDE SEQUENCE [LARGE SCALE GENOMIC DNA]</scope>
</reference>
<dbReference type="Pfam" id="PF00831">
    <property type="entry name" value="Ribosomal_L29"/>
    <property type="match status" value="1"/>
</dbReference>
<dbReference type="NCBIfam" id="TIGR00012">
    <property type="entry name" value="L29"/>
    <property type="match status" value="1"/>
</dbReference>
<evidence type="ECO:0000256" key="3">
    <source>
        <dbReference type="ARBA" id="ARBA00023274"/>
    </source>
</evidence>
<dbReference type="KEGG" id="dpg:DESPIGER_2550"/>
<reference evidence="7" key="2">
    <citation type="submission" date="2016-10" db="EMBL/GenBank/DDBJ databases">
        <authorList>
            <person name="de Groot N.N."/>
        </authorList>
    </citation>
    <scope>NUCLEOTIDE SEQUENCE [LARGE SCALE GENOMIC DNA]</scope>
    <source>
        <strain evidence="7">FI11049</strain>
    </source>
</reference>
<dbReference type="Gene3D" id="1.10.287.310">
    <property type="match status" value="1"/>
</dbReference>